<dbReference type="InterPro" id="IPR011146">
    <property type="entry name" value="HIT-like"/>
</dbReference>
<feature type="active site" description="Tele-AMP-histidine intermediate" evidence="1">
    <location>
        <position position="131"/>
    </location>
</feature>
<dbReference type="Proteomes" id="UP000054937">
    <property type="component" value="Unassembled WGS sequence"/>
</dbReference>
<evidence type="ECO:0000313" key="5">
    <source>
        <dbReference type="EMBL" id="KRX02644.1"/>
    </source>
</evidence>
<dbReference type="FunCoup" id="A0A0V0QKD0">
    <property type="interactions" value="193"/>
</dbReference>
<dbReference type="InParanoid" id="A0A0V0QKD0"/>
<dbReference type="InterPro" id="IPR036265">
    <property type="entry name" value="HIT-like_sf"/>
</dbReference>
<accession>A0A0V0QKD0</accession>
<dbReference type="FunFam" id="3.30.428.10:FF:000005">
    <property type="entry name" value="Histidine triad nucleotide-binding protein 1"/>
    <property type="match status" value="1"/>
</dbReference>
<dbReference type="OMA" id="NGVEACQ"/>
<reference evidence="5 6" key="1">
    <citation type="journal article" date="2015" name="Sci. Rep.">
        <title>Genome of the facultative scuticociliatosis pathogen Pseudocohnilembus persalinus provides insight into its virulence through horizontal gene transfer.</title>
        <authorList>
            <person name="Xiong J."/>
            <person name="Wang G."/>
            <person name="Cheng J."/>
            <person name="Tian M."/>
            <person name="Pan X."/>
            <person name="Warren A."/>
            <person name="Jiang C."/>
            <person name="Yuan D."/>
            <person name="Miao W."/>
        </authorList>
    </citation>
    <scope>NUCLEOTIDE SEQUENCE [LARGE SCALE GENOMIC DNA]</scope>
    <source>
        <strain evidence="5">36N120E</strain>
    </source>
</reference>
<dbReference type="OrthoDB" id="672793at2759"/>
<dbReference type="InterPro" id="IPR019808">
    <property type="entry name" value="Histidine_triad_CS"/>
</dbReference>
<feature type="domain" description="HIT" evidence="4">
    <location>
        <begin position="34"/>
        <end position="149"/>
    </location>
</feature>
<dbReference type="EMBL" id="LDAU01000154">
    <property type="protein sequence ID" value="KRX02644.1"/>
    <property type="molecule type" value="Genomic_DNA"/>
</dbReference>
<dbReference type="Pfam" id="PF01230">
    <property type="entry name" value="HIT"/>
    <property type="match status" value="1"/>
</dbReference>
<sequence length="156" mass="17598">MIKNIFQKIKTSNIQKTIKLSHKSTKFFGNQETIFDKIIRKEIPSKIVYEDDLCLAFRDISPQAPTHILLIPKKKENLSQLQNAQEKDKELLGHLMLKVGDIARQEGIAESGYRVVINDGPNGQQSVDHVHLHILGGIQMLWPPGCPAKSYSATKN</sequence>
<proteinExistence type="predicted"/>
<dbReference type="Gene3D" id="3.30.428.10">
    <property type="entry name" value="HIT-like"/>
    <property type="match status" value="1"/>
</dbReference>
<evidence type="ECO:0000313" key="6">
    <source>
        <dbReference type="Proteomes" id="UP000054937"/>
    </source>
</evidence>
<dbReference type="PROSITE" id="PS51084">
    <property type="entry name" value="HIT_2"/>
    <property type="match status" value="1"/>
</dbReference>
<dbReference type="PRINTS" id="PR00332">
    <property type="entry name" value="HISTRIAD"/>
</dbReference>
<dbReference type="CDD" id="cd01276">
    <property type="entry name" value="PKCI_related"/>
    <property type="match status" value="1"/>
</dbReference>
<evidence type="ECO:0000256" key="2">
    <source>
        <dbReference type="PIRSR" id="PIRSR601310-3"/>
    </source>
</evidence>
<feature type="short sequence motif" description="Histidine triad motif" evidence="2 3">
    <location>
        <begin position="129"/>
        <end position="133"/>
    </location>
</feature>
<dbReference type="GO" id="GO:0003824">
    <property type="term" value="F:catalytic activity"/>
    <property type="evidence" value="ECO:0007669"/>
    <property type="project" value="InterPro"/>
</dbReference>
<evidence type="ECO:0000259" key="4">
    <source>
        <dbReference type="PROSITE" id="PS51084"/>
    </source>
</evidence>
<protein>
    <submittedName>
        <fullName evidence="5">HIT-like domain</fullName>
    </submittedName>
</protein>
<dbReference type="PROSITE" id="PS00892">
    <property type="entry name" value="HIT_1"/>
    <property type="match status" value="1"/>
</dbReference>
<dbReference type="AlphaFoldDB" id="A0A0V0QKD0"/>
<dbReference type="InterPro" id="IPR001310">
    <property type="entry name" value="Histidine_triad_HIT"/>
</dbReference>
<dbReference type="SUPFAM" id="SSF54197">
    <property type="entry name" value="HIT-like"/>
    <property type="match status" value="1"/>
</dbReference>
<keyword evidence="6" id="KW-1185">Reference proteome</keyword>
<comment type="caution">
    <text evidence="5">The sequence shown here is derived from an EMBL/GenBank/DDBJ whole genome shotgun (WGS) entry which is preliminary data.</text>
</comment>
<name>A0A0V0QKD0_PSEPJ</name>
<evidence type="ECO:0000256" key="3">
    <source>
        <dbReference type="PROSITE-ProRule" id="PRU00464"/>
    </source>
</evidence>
<organism evidence="5 6">
    <name type="scientific">Pseudocohnilembus persalinus</name>
    <name type="common">Ciliate</name>
    <dbReference type="NCBI Taxonomy" id="266149"/>
    <lineage>
        <taxon>Eukaryota</taxon>
        <taxon>Sar</taxon>
        <taxon>Alveolata</taxon>
        <taxon>Ciliophora</taxon>
        <taxon>Intramacronucleata</taxon>
        <taxon>Oligohymenophorea</taxon>
        <taxon>Scuticociliatia</taxon>
        <taxon>Philasterida</taxon>
        <taxon>Pseudocohnilembidae</taxon>
        <taxon>Pseudocohnilembus</taxon>
    </lineage>
</organism>
<dbReference type="PANTHER" id="PTHR23089">
    <property type="entry name" value="HISTIDINE TRIAD HIT PROTEIN"/>
    <property type="match status" value="1"/>
</dbReference>
<evidence type="ECO:0000256" key="1">
    <source>
        <dbReference type="PIRSR" id="PIRSR601310-1"/>
    </source>
</evidence>
<gene>
    <name evidence="5" type="ORF">PPERSA_11984</name>
</gene>